<evidence type="ECO:0000313" key="1">
    <source>
        <dbReference type="EMBL" id="CEM23473.1"/>
    </source>
</evidence>
<dbReference type="InterPro" id="IPR013783">
    <property type="entry name" value="Ig-like_fold"/>
</dbReference>
<gene>
    <name evidence="1" type="ORF">Cvel_4173</name>
</gene>
<dbReference type="SUPFAM" id="SSF49452">
    <property type="entry name" value="Starch-binding domain-like"/>
    <property type="match status" value="1"/>
</dbReference>
<protein>
    <recommendedName>
        <fullName evidence="2">CBM20 domain-containing protein</fullName>
    </recommendedName>
</protein>
<evidence type="ECO:0008006" key="2">
    <source>
        <dbReference type="Google" id="ProtNLM"/>
    </source>
</evidence>
<organism evidence="1">
    <name type="scientific">Chromera velia CCMP2878</name>
    <dbReference type="NCBI Taxonomy" id="1169474"/>
    <lineage>
        <taxon>Eukaryota</taxon>
        <taxon>Sar</taxon>
        <taxon>Alveolata</taxon>
        <taxon>Colpodellida</taxon>
        <taxon>Chromeraceae</taxon>
        <taxon>Chromera</taxon>
    </lineage>
</organism>
<name>A0A0G4G4Z1_9ALVE</name>
<reference evidence="1" key="1">
    <citation type="submission" date="2014-11" db="EMBL/GenBank/DDBJ databases">
        <authorList>
            <person name="Otto D Thomas"/>
            <person name="Naeem Raeece"/>
        </authorList>
    </citation>
    <scope>NUCLEOTIDE SEQUENCE</scope>
</reference>
<dbReference type="PhylomeDB" id="A0A0G4G4Z1"/>
<dbReference type="GO" id="GO:0030246">
    <property type="term" value="F:carbohydrate binding"/>
    <property type="evidence" value="ECO:0007669"/>
    <property type="project" value="InterPro"/>
</dbReference>
<dbReference type="EMBL" id="CDMZ01000894">
    <property type="protein sequence ID" value="CEM23473.1"/>
    <property type="molecule type" value="Genomic_DNA"/>
</dbReference>
<dbReference type="Gene3D" id="2.60.40.10">
    <property type="entry name" value="Immunoglobulins"/>
    <property type="match status" value="1"/>
</dbReference>
<accession>A0A0G4G4Z1</accession>
<sequence length="548" mass="59454">MNGLIAFIAHCPEVQENQRVVVVGECPELGGWELGGALSLTPAPCGRPWWASSEVRVNLSASQMGVSGGVATDGRTGGDGEGVVVSELKFRLVAIPNDSDVDKLPDSHEVVCLEGLKGGDFRVVRLVAGGFAAECFSVGERGERCENTICVSEEVGGEGEDMEVVGISVEWGVPESVQLALLPHYTNRQAEHLQRQREHPGLSAHPSQPMIACSMSSEMTQAALQMINSKSQDSPSAGHRRLSNADGLMVRGEGVRARAQVSQWEFATVPLMPSTRDRTRDPQSEERLCERPRGFAAPLKRRRSEVALTQVRGDECDEVCGLDGERSGGASGELESEGGCVREEKRRCLTVSLPSSASLSSESCRGREDPVAGRRAIVSAENGRRGGEGGEVKRDRRGNILCLHGRVRSRCKECGGARVCEHGRERYRCKFCGGSSICKHGRRRYKCKDCGGSSFCEHGRIRSVCKECGGASICEHSRERHYCKDCGGASICEHGRQRPKCKECGGSSFCGHGRERYYCKDCGGNGICVHKRRRYGCKECKLVSSLSL</sequence>
<dbReference type="InterPro" id="IPR013784">
    <property type="entry name" value="Carb-bd-like_fold"/>
</dbReference>
<proteinExistence type="predicted"/>
<dbReference type="VEuPathDB" id="CryptoDB:Cvel_4173"/>
<dbReference type="AlphaFoldDB" id="A0A0G4G4Z1"/>